<sequence length="112" mass="13069">MRTVRARSRDRRRADMLAVNLIVMLQASEGRTKELHDSLRTLREASLLEPGCLDYRIAQGRRSPHRFFLLERWADAQALSRHERTQHFLDGVARVQACCDCVDVQPILWLLE</sequence>
<gene>
    <name evidence="2" type="ORF">EPA99_02935</name>
</gene>
<dbReference type="InterPro" id="IPR011008">
    <property type="entry name" value="Dimeric_a/b-barrel"/>
</dbReference>
<proteinExistence type="predicted"/>
<evidence type="ECO:0000313" key="2">
    <source>
        <dbReference type="EMBL" id="RXR08779.1"/>
    </source>
</evidence>
<dbReference type="GO" id="GO:0005829">
    <property type="term" value="C:cytosol"/>
    <property type="evidence" value="ECO:0007669"/>
    <property type="project" value="TreeGrafter"/>
</dbReference>
<dbReference type="GO" id="GO:0004497">
    <property type="term" value="F:monooxygenase activity"/>
    <property type="evidence" value="ECO:0007669"/>
    <property type="project" value="UniProtKB-KW"/>
</dbReference>
<dbReference type="AlphaFoldDB" id="A0A4Q1K068"/>
<keyword evidence="2" id="KW-0560">Oxidoreductase</keyword>
<dbReference type="InterPro" id="IPR007138">
    <property type="entry name" value="ABM_dom"/>
</dbReference>
<dbReference type="PANTHER" id="PTHR33336">
    <property type="entry name" value="QUINOL MONOOXYGENASE YGIN-RELATED"/>
    <property type="match status" value="1"/>
</dbReference>
<dbReference type="PROSITE" id="PS51725">
    <property type="entry name" value="ABM"/>
    <property type="match status" value="1"/>
</dbReference>
<comment type="caution">
    <text evidence="2">The sequence shown here is derived from an EMBL/GenBank/DDBJ whole genome shotgun (WGS) entry which is preliminary data.</text>
</comment>
<keyword evidence="2" id="KW-0503">Monooxygenase</keyword>
<dbReference type="PANTHER" id="PTHR33336:SF3">
    <property type="entry name" value="ABM DOMAIN-CONTAINING PROTEIN"/>
    <property type="match status" value="1"/>
</dbReference>
<accession>A0A4Q1K068</accession>
<dbReference type="InterPro" id="IPR050744">
    <property type="entry name" value="AI-2_Isomerase_LsrG"/>
</dbReference>
<dbReference type="Pfam" id="PF03992">
    <property type="entry name" value="ABM"/>
    <property type="match status" value="1"/>
</dbReference>
<reference evidence="2 3" key="1">
    <citation type="submission" date="2019-01" db="EMBL/GenBank/DDBJ databases">
        <title>Pseudoxanthomonas composti sp. nov., isolated from compost.</title>
        <authorList>
            <person name="Yang G."/>
        </authorList>
    </citation>
    <scope>NUCLEOTIDE SEQUENCE [LARGE SCALE GENOMIC DNA]</scope>
    <source>
        <strain evidence="2 3">GSS15</strain>
    </source>
</reference>
<evidence type="ECO:0000313" key="3">
    <source>
        <dbReference type="Proteomes" id="UP000289784"/>
    </source>
</evidence>
<keyword evidence="3" id="KW-1185">Reference proteome</keyword>
<dbReference type="SUPFAM" id="SSF54909">
    <property type="entry name" value="Dimeric alpha+beta barrel"/>
    <property type="match status" value="1"/>
</dbReference>
<organism evidence="2 3">
    <name type="scientific">Pseudoxanthomonas composti</name>
    <dbReference type="NCBI Taxonomy" id="2137479"/>
    <lineage>
        <taxon>Bacteria</taxon>
        <taxon>Pseudomonadati</taxon>
        <taxon>Pseudomonadota</taxon>
        <taxon>Gammaproteobacteria</taxon>
        <taxon>Lysobacterales</taxon>
        <taxon>Lysobacteraceae</taxon>
        <taxon>Pseudoxanthomonas</taxon>
    </lineage>
</organism>
<dbReference type="Proteomes" id="UP000289784">
    <property type="component" value="Unassembled WGS sequence"/>
</dbReference>
<protein>
    <submittedName>
        <fullName evidence="2">Antibiotic biosynthesis monooxygenase</fullName>
    </submittedName>
</protein>
<dbReference type="OrthoDB" id="6039968at2"/>
<dbReference type="Gene3D" id="3.30.70.100">
    <property type="match status" value="1"/>
</dbReference>
<evidence type="ECO:0000259" key="1">
    <source>
        <dbReference type="PROSITE" id="PS51725"/>
    </source>
</evidence>
<feature type="domain" description="ABM" evidence="1">
    <location>
        <begin position="19"/>
        <end position="108"/>
    </location>
</feature>
<dbReference type="EMBL" id="SAWZ01000001">
    <property type="protein sequence ID" value="RXR08779.1"/>
    <property type="molecule type" value="Genomic_DNA"/>
</dbReference>
<name>A0A4Q1K068_9GAMM</name>